<sequence>MSLSRTLDALETFIDIQRETADRALADIQRLIELKRRALLDPQTFVDNISKELDDPAFSIHALNDEEQLSQIDWRLFNGVDPKLMHPVPIPSLLHRPPENKPTASPAENELRSIIDRFKPLISSLPPELRSDVADGEEHAQELPTHDKTERPKKKRKVDRQKSIKPKISAATPRCSLGEETSPASTVVNPSSSSATPPPKQRAELFKVPWTIHEQHLLEKYLLEIPETEGFRTPRQVASRVQKYNLKLKKWDLR</sequence>
<organism evidence="2 3">
    <name type="scientific">Hydnum rufescens UP504</name>
    <dbReference type="NCBI Taxonomy" id="1448309"/>
    <lineage>
        <taxon>Eukaryota</taxon>
        <taxon>Fungi</taxon>
        <taxon>Dikarya</taxon>
        <taxon>Basidiomycota</taxon>
        <taxon>Agaricomycotina</taxon>
        <taxon>Agaricomycetes</taxon>
        <taxon>Cantharellales</taxon>
        <taxon>Hydnaceae</taxon>
        <taxon>Hydnum</taxon>
    </lineage>
</organism>
<dbReference type="InterPro" id="IPR037830">
    <property type="entry name" value="ZZZ3"/>
</dbReference>
<evidence type="ECO:0000256" key="1">
    <source>
        <dbReference type="SAM" id="MobiDB-lite"/>
    </source>
</evidence>
<evidence type="ECO:0000313" key="3">
    <source>
        <dbReference type="Proteomes" id="UP000886523"/>
    </source>
</evidence>
<dbReference type="PANTHER" id="PTHR22705">
    <property type="entry name" value="ZINC FINGER, ZZ DOMAIN CONTAINING 3"/>
    <property type="match status" value="1"/>
</dbReference>
<dbReference type="OrthoDB" id="424753at2759"/>
<reference evidence="2" key="1">
    <citation type="journal article" date="2020" name="Nat. Commun.">
        <title>Large-scale genome sequencing of mycorrhizal fungi provides insights into the early evolution of symbiotic traits.</title>
        <authorList>
            <person name="Miyauchi S."/>
            <person name="Kiss E."/>
            <person name="Kuo A."/>
            <person name="Drula E."/>
            <person name="Kohler A."/>
            <person name="Sanchez-Garcia M."/>
            <person name="Morin E."/>
            <person name="Andreopoulos B."/>
            <person name="Barry K.W."/>
            <person name="Bonito G."/>
            <person name="Buee M."/>
            <person name="Carver A."/>
            <person name="Chen C."/>
            <person name="Cichocki N."/>
            <person name="Clum A."/>
            <person name="Culley D."/>
            <person name="Crous P.W."/>
            <person name="Fauchery L."/>
            <person name="Girlanda M."/>
            <person name="Hayes R.D."/>
            <person name="Keri Z."/>
            <person name="LaButti K."/>
            <person name="Lipzen A."/>
            <person name="Lombard V."/>
            <person name="Magnuson J."/>
            <person name="Maillard F."/>
            <person name="Murat C."/>
            <person name="Nolan M."/>
            <person name="Ohm R.A."/>
            <person name="Pangilinan J."/>
            <person name="Pereira M.F."/>
            <person name="Perotto S."/>
            <person name="Peter M."/>
            <person name="Pfister S."/>
            <person name="Riley R."/>
            <person name="Sitrit Y."/>
            <person name="Stielow J.B."/>
            <person name="Szollosi G."/>
            <person name="Zifcakova L."/>
            <person name="Stursova M."/>
            <person name="Spatafora J.W."/>
            <person name="Tedersoo L."/>
            <person name="Vaario L.M."/>
            <person name="Yamada A."/>
            <person name="Yan M."/>
            <person name="Wang P."/>
            <person name="Xu J."/>
            <person name="Bruns T."/>
            <person name="Baldrian P."/>
            <person name="Vilgalys R."/>
            <person name="Dunand C."/>
            <person name="Henrissat B."/>
            <person name="Grigoriev I.V."/>
            <person name="Hibbett D."/>
            <person name="Nagy L.G."/>
            <person name="Martin F.M."/>
        </authorList>
    </citation>
    <scope>NUCLEOTIDE SEQUENCE</scope>
    <source>
        <strain evidence="2">UP504</strain>
    </source>
</reference>
<dbReference type="EMBL" id="MU128922">
    <property type="protein sequence ID" value="KAF9518737.1"/>
    <property type="molecule type" value="Genomic_DNA"/>
</dbReference>
<feature type="compositionally biased region" description="Polar residues" evidence="1">
    <location>
        <begin position="182"/>
        <end position="195"/>
    </location>
</feature>
<gene>
    <name evidence="2" type="ORF">BS47DRAFT_1337863</name>
</gene>
<keyword evidence="3" id="KW-1185">Reference proteome</keyword>
<feature type="region of interest" description="Disordered" evidence="1">
    <location>
        <begin position="126"/>
        <end position="200"/>
    </location>
</feature>
<comment type="caution">
    <text evidence="2">The sequence shown here is derived from an EMBL/GenBank/DDBJ whole genome shotgun (WGS) entry which is preliminary data.</text>
</comment>
<evidence type="ECO:0000313" key="2">
    <source>
        <dbReference type="EMBL" id="KAF9518737.1"/>
    </source>
</evidence>
<dbReference type="Proteomes" id="UP000886523">
    <property type="component" value="Unassembled WGS sequence"/>
</dbReference>
<dbReference type="PANTHER" id="PTHR22705:SF0">
    <property type="entry name" value="ZZ-TYPE ZINC FINGER-CONTAINING PROTEIN 3"/>
    <property type="match status" value="1"/>
</dbReference>
<name>A0A9P6DYR3_9AGAM</name>
<feature type="non-terminal residue" evidence="2">
    <location>
        <position position="254"/>
    </location>
</feature>
<dbReference type="AlphaFoldDB" id="A0A9P6DYR3"/>
<feature type="compositionally biased region" description="Basic and acidic residues" evidence="1">
    <location>
        <begin position="129"/>
        <end position="150"/>
    </location>
</feature>
<proteinExistence type="predicted"/>
<protein>
    <submittedName>
        <fullName evidence="2">Uncharacterized protein</fullName>
    </submittedName>
</protein>
<feature type="compositionally biased region" description="Basic residues" evidence="1">
    <location>
        <begin position="151"/>
        <end position="165"/>
    </location>
</feature>
<accession>A0A9P6DYR3</accession>